<gene>
    <name evidence="1" type="ORF">CRP01_35415</name>
</gene>
<dbReference type="PANTHER" id="PTHR34817">
    <property type="entry name" value="NUCLEOTIDYLTRANSFERASE"/>
    <property type="match status" value="1"/>
</dbReference>
<protein>
    <submittedName>
        <fullName evidence="1">Nucleotidyltransferase</fullName>
    </submittedName>
</protein>
<sequence length="352" mass="41287">MTIQDLRDQDLILFECISGSKAYGLDVPGSDTDIRGVFMLPREQFYGMHYTPQVSDDTNDLVFYELGRFMELLSKNNPNILELLATPEDKVLHKHPVMDRIDPSLFLSKKCKDTFGGYAFTQVRKARGLKKKIVNPVEKRKKSILEFCYILYGQGSMQLPKWLKKYHIRQEDCGLVNIPHCRDVYALFHDPSGTLAYRGIQRKDNATKVLLSSVPKVEAPRAHLFFNEDGYVQYCRDYREYWEWVENRNEHRYQNNVAHGKDYDSKNMMHTFRLLDMAIEILREGAIRVHRPNREELLTIRHGAWAYEELLEKAQAKMDVLETAYRESTLPAEPDMDRIEALLVQLRKQLYQ</sequence>
<dbReference type="InterPro" id="IPR018775">
    <property type="entry name" value="RlaP"/>
</dbReference>
<keyword evidence="2" id="KW-1185">Reference proteome</keyword>
<accession>A0A2D0N051</accession>
<evidence type="ECO:0000313" key="1">
    <source>
        <dbReference type="EMBL" id="PHN01810.1"/>
    </source>
</evidence>
<keyword evidence="1" id="KW-0808">Transferase</keyword>
<dbReference type="Proteomes" id="UP000223913">
    <property type="component" value="Unassembled WGS sequence"/>
</dbReference>
<organism evidence="1 2">
    <name type="scientific">Flavilitoribacter nigricans (strain ATCC 23147 / DSM 23189 / NBRC 102662 / NCIMB 1420 / SS-2)</name>
    <name type="common">Lewinella nigricans</name>
    <dbReference type="NCBI Taxonomy" id="1122177"/>
    <lineage>
        <taxon>Bacteria</taxon>
        <taxon>Pseudomonadati</taxon>
        <taxon>Bacteroidota</taxon>
        <taxon>Saprospiria</taxon>
        <taxon>Saprospirales</taxon>
        <taxon>Lewinellaceae</taxon>
        <taxon>Flavilitoribacter</taxon>
    </lineage>
</organism>
<reference evidence="1 2" key="1">
    <citation type="submission" date="2017-10" db="EMBL/GenBank/DDBJ databases">
        <title>The draft genome sequence of Lewinella nigricans NBRC 102662.</title>
        <authorList>
            <person name="Wang K."/>
        </authorList>
    </citation>
    <scope>NUCLEOTIDE SEQUENCE [LARGE SCALE GENOMIC DNA]</scope>
    <source>
        <strain evidence="1 2">NBRC 102662</strain>
    </source>
</reference>
<dbReference type="PANTHER" id="PTHR34817:SF1">
    <property type="entry name" value="NUCLEOTIDYLTRANSFERASE"/>
    <property type="match status" value="1"/>
</dbReference>
<comment type="caution">
    <text evidence="1">The sequence shown here is derived from an EMBL/GenBank/DDBJ whole genome shotgun (WGS) entry which is preliminary data.</text>
</comment>
<evidence type="ECO:0000313" key="2">
    <source>
        <dbReference type="Proteomes" id="UP000223913"/>
    </source>
</evidence>
<dbReference type="OrthoDB" id="243791at2"/>
<dbReference type="AlphaFoldDB" id="A0A2D0N051"/>
<proteinExistence type="predicted"/>
<dbReference type="GO" id="GO:0016740">
    <property type="term" value="F:transferase activity"/>
    <property type="evidence" value="ECO:0007669"/>
    <property type="project" value="UniProtKB-KW"/>
</dbReference>
<dbReference type="Pfam" id="PF10127">
    <property type="entry name" value="RlaP"/>
    <property type="match status" value="1"/>
</dbReference>
<name>A0A2D0N051_FLAN2</name>
<dbReference type="EMBL" id="PDUD01000049">
    <property type="protein sequence ID" value="PHN01810.1"/>
    <property type="molecule type" value="Genomic_DNA"/>
</dbReference>